<dbReference type="FunFam" id="1.10.10.10:FF:000018">
    <property type="entry name" value="DNA-binding response regulator ResD"/>
    <property type="match status" value="1"/>
</dbReference>
<dbReference type="GO" id="GO:0032993">
    <property type="term" value="C:protein-DNA complex"/>
    <property type="evidence" value="ECO:0007669"/>
    <property type="project" value="TreeGrafter"/>
</dbReference>
<dbReference type="PROSITE" id="PS51755">
    <property type="entry name" value="OMPR_PHOB"/>
    <property type="match status" value="1"/>
</dbReference>
<dbReference type="Proteomes" id="UP000652477">
    <property type="component" value="Unassembled WGS sequence"/>
</dbReference>
<feature type="DNA-binding region" description="OmpR/PhoB-type" evidence="9">
    <location>
        <begin position="126"/>
        <end position="223"/>
    </location>
</feature>
<dbReference type="AlphaFoldDB" id="A0A923LFL8"/>
<dbReference type="InterPro" id="IPR039420">
    <property type="entry name" value="WalR-like"/>
</dbReference>
<evidence type="ECO:0000256" key="8">
    <source>
        <dbReference type="PROSITE-ProRule" id="PRU00169"/>
    </source>
</evidence>
<sequence length="223" mass="25387">MPKILIIEDDTDINNMIYEFLIENQFQAVQAFSGTEGRLVWNLQSNFSLIIMDLMLPGISGEALLQEIRNTSKIPVIVLSARSALGDKVELLAGGADDYLTKPFELEELLARIHVQLRHKADTFSPRLLEYKQWTIDLDSRRLLAGGQPVELTAHEFDILALLMQRPTKVFTKQEIYESVWGEMYAIEDKTINVHISNIRSKLKACCAEDYIQTVWGIGFKLS</sequence>
<evidence type="ECO:0000256" key="3">
    <source>
        <dbReference type="ARBA" id="ARBA00023012"/>
    </source>
</evidence>
<dbReference type="PROSITE" id="PS50110">
    <property type="entry name" value="RESPONSE_REGULATORY"/>
    <property type="match status" value="1"/>
</dbReference>
<evidence type="ECO:0000256" key="7">
    <source>
        <dbReference type="ARBA" id="ARBA00024867"/>
    </source>
</evidence>
<evidence type="ECO:0000313" key="13">
    <source>
        <dbReference type="Proteomes" id="UP000652477"/>
    </source>
</evidence>
<evidence type="ECO:0000256" key="5">
    <source>
        <dbReference type="ARBA" id="ARBA00023125"/>
    </source>
</evidence>
<evidence type="ECO:0000256" key="4">
    <source>
        <dbReference type="ARBA" id="ARBA00023015"/>
    </source>
</evidence>
<dbReference type="Gene3D" id="3.40.50.2300">
    <property type="match status" value="1"/>
</dbReference>
<dbReference type="PANTHER" id="PTHR48111:SF2">
    <property type="entry name" value="RESPONSE REGULATOR SAER"/>
    <property type="match status" value="1"/>
</dbReference>
<evidence type="ECO:0000313" key="12">
    <source>
        <dbReference type="EMBL" id="MBC5687425.1"/>
    </source>
</evidence>
<name>A0A923LFL8_9FIRM</name>
<comment type="function">
    <text evidence="7">May play the central regulatory role in sporulation. It may be an element of the effector pathway responsible for the activation of sporulation genes in response to nutritional stress. Spo0A may act in concert with spo0H (a sigma factor) to control the expression of some genes that are critical to the sporulation process.</text>
</comment>
<feature type="modified residue" description="4-aspartylphosphate" evidence="8">
    <location>
        <position position="53"/>
    </location>
</feature>
<dbReference type="GO" id="GO:0006355">
    <property type="term" value="P:regulation of DNA-templated transcription"/>
    <property type="evidence" value="ECO:0007669"/>
    <property type="project" value="InterPro"/>
</dbReference>
<keyword evidence="13" id="KW-1185">Reference proteome</keyword>
<keyword evidence="4" id="KW-0805">Transcription regulation</keyword>
<dbReference type="Pfam" id="PF00072">
    <property type="entry name" value="Response_reg"/>
    <property type="match status" value="1"/>
</dbReference>
<gene>
    <name evidence="12" type="ORF">H8S37_00550</name>
</gene>
<dbReference type="SUPFAM" id="SSF52172">
    <property type="entry name" value="CheY-like"/>
    <property type="match status" value="1"/>
</dbReference>
<proteinExistence type="predicted"/>
<evidence type="ECO:0000256" key="1">
    <source>
        <dbReference type="ARBA" id="ARBA00018672"/>
    </source>
</evidence>
<dbReference type="Gene3D" id="6.10.250.690">
    <property type="match status" value="1"/>
</dbReference>
<keyword evidence="5 9" id="KW-0238">DNA-binding</keyword>
<dbReference type="GO" id="GO:0000976">
    <property type="term" value="F:transcription cis-regulatory region binding"/>
    <property type="evidence" value="ECO:0007669"/>
    <property type="project" value="TreeGrafter"/>
</dbReference>
<dbReference type="InterPro" id="IPR036388">
    <property type="entry name" value="WH-like_DNA-bd_sf"/>
</dbReference>
<keyword evidence="2 8" id="KW-0597">Phosphoprotein</keyword>
<accession>A0A923LFL8</accession>
<dbReference type="SMART" id="SM00448">
    <property type="entry name" value="REC"/>
    <property type="match status" value="1"/>
</dbReference>
<dbReference type="GO" id="GO:0005829">
    <property type="term" value="C:cytosol"/>
    <property type="evidence" value="ECO:0007669"/>
    <property type="project" value="TreeGrafter"/>
</dbReference>
<dbReference type="GO" id="GO:0000156">
    <property type="term" value="F:phosphorelay response regulator activity"/>
    <property type="evidence" value="ECO:0007669"/>
    <property type="project" value="TreeGrafter"/>
</dbReference>
<dbReference type="Pfam" id="PF00486">
    <property type="entry name" value="Trans_reg_C"/>
    <property type="match status" value="1"/>
</dbReference>
<evidence type="ECO:0000256" key="6">
    <source>
        <dbReference type="ARBA" id="ARBA00023163"/>
    </source>
</evidence>
<dbReference type="RefSeq" id="WP_186874119.1">
    <property type="nucleotide sequence ID" value="NZ_JACOPF010000001.1"/>
</dbReference>
<keyword evidence="3" id="KW-0902">Two-component regulatory system</keyword>
<comment type="caution">
    <text evidence="12">The sequence shown here is derived from an EMBL/GenBank/DDBJ whole genome shotgun (WGS) entry which is preliminary data.</text>
</comment>
<evidence type="ECO:0000259" key="10">
    <source>
        <dbReference type="PROSITE" id="PS50110"/>
    </source>
</evidence>
<organism evidence="12 13">
    <name type="scientific">Mediterraneibacter hominis</name>
    <dbReference type="NCBI Taxonomy" id="2763054"/>
    <lineage>
        <taxon>Bacteria</taxon>
        <taxon>Bacillati</taxon>
        <taxon>Bacillota</taxon>
        <taxon>Clostridia</taxon>
        <taxon>Lachnospirales</taxon>
        <taxon>Lachnospiraceae</taxon>
        <taxon>Mediterraneibacter</taxon>
    </lineage>
</organism>
<dbReference type="PANTHER" id="PTHR48111">
    <property type="entry name" value="REGULATOR OF RPOS"/>
    <property type="match status" value="1"/>
</dbReference>
<dbReference type="CDD" id="cd00383">
    <property type="entry name" value="trans_reg_C"/>
    <property type="match status" value="1"/>
</dbReference>
<dbReference type="InterPro" id="IPR001867">
    <property type="entry name" value="OmpR/PhoB-type_DNA-bd"/>
</dbReference>
<evidence type="ECO:0000256" key="2">
    <source>
        <dbReference type="ARBA" id="ARBA00022553"/>
    </source>
</evidence>
<feature type="domain" description="Response regulatory" evidence="10">
    <location>
        <begin position="3"/>
        <end position="117"/>
    </location>
</feature>
<keyword evidence="6" id="KW-0804">Transcription</keyword>
<feature type="domain" description="OmpR/PhoB-type" evidence="11">
    <location>
        <begin position="126"/>
        <end position="223"/>
    </location>
</feature>
<protein>
    <recommendedName>
        <fullName evidence="1">Stage 0 sporulation protein A homolog</fullName>
    </recommendedName>
</protein>
<dbReference type="InterPro" id="IPR011006">
    <property type="entry name" value="CheY-like_superfamily"/>
</dbReference>
<evidence type="ECO:0000256" key="9">
    <source>
        <dbReference type="PROSITE-ProRule" id="PRU01091"/>
    </source>
</evidence>
<reference evidence="12" key="1">
    <citation type="submission" date="2020-08" db="EMBL/GenBank/DDBJ databases">
        <title>Genome public.</title>
        <authorList>
            <person name="Liu C."/>
            <person name="Sun Q."/>
        </authorList>
    </citation>
    <scope>NUCLEOTIDE SEQUENCE</scope>
    <source>
        <strain evidence="12">NSJ-55</strain>
    </source>
</reference>
<dbReference type="EMBL" id="JACOPF010000001">
    <property type="protein sequence ID" value="MBC5687425.1"/>
    <property type="molecule type" value="Genomic_DNA"/>
</dbReference>
<evidence type="ECO:0000259" key="11">
    <source>
        <dbReference type="PROSITE" id="PS51755"/>
    </source>
</evidence>
<dbReference type="Gene3D" id="1.10.10.10">
    <property type="entry name" value="Winged helix-like DNA-binding domain superfamily/Winged helix DNA-binding domain"/>
    <property type="match status" value="1"/>
</dbReference>
<dbReference type="InterPro" id="IPR001789">
    <property type="entry name" value="Sig_transdc_resp-reg_receiver"/>
</dbReference>
<dbReference type="SMART" id="SM00862">
    <property type="entry name" value="Trans_reg_C"/>
    <property type="match status" value="1"/>
</dbReference>